<dbReference type="AlphaFoldDB" id="A0AAD5KCG2"/>
<evidence type="ECO:0000256" key="11">
    <source>
        <dbReference type="ARBA" id="ARBA00052399"/>
    </source>
</evidence>
<dbReference type="PROSITE" id="PS00557">
    <property type="entry name" value="FMN_HYDROXY_ACID_DH_1"/>
    <property type="match status" value="1"/>
</dbReference>
<dbReference type="InterPro" id="IPR018506">
    <property type="entry name" value="Cyt_B5_heme-BS"/>
</dbReference>
<keyword evidence="5" id="KW-0285">Flavoprotein</keyword>
<evidence type="ECO:0000256" key="12">
    <source>
        <dbReference type="ARBA" id="ARBA00061137"/>
    </source>
</evidence>
<keyword evidence="8" id="KW-0560">Oxidoreductase</keyword>
<dbReference type="Pfam" id="PF01070">
    <property type="entry name" value="FMN_dh"/>
    <property type="match status" value="1"/>
</dbReference>
<comment type="similarity">
    <text evidence="12">In the C-terminal section; belongs to the FMN-dependent alpha-hydroxy acid dehydrogenase family.</text>
</comment>
<evidence type="ECO:0000256" key="15">
    <source>
        <dbReference type="ARBA" id="ARBA00068515"/>
    </source>
</evidence>
<dbReference type="FunFam" id="3.20.20.70:FF:000062">
    <property type="entry name" value="Cytochrome b2, mitochondrial, putative"/>
    <property type="match status" value="1"/>
</dbReference>
<evidence type="ECO:0000256" key="9">
    <source>
        <dbReference type="ARBA" id="ARBA00023004"/>
    </source>
</evidence>
<dbReference type="GO" id="GO:0004460">
    <property type="term" value="F:L-lactate dehydrogenase (cytochrome) activity"/>
    <property type="evidence" value="ECO:0007669"/>
    <property type="project" value="UniProtKB-EC"/>
</dbReference>
<dbReference type="Gene3D" id="3.10.120.10">
    <property type="entry name" value="Cytochrome b5-like heme/steroid binding domain"/>
    <property type="match status" value="1"/>
</dbReference>
<evidence type="ECO:0000313" key="19">
    <source>
        <dbReference type="Proteomes" id="UP001209540"/>
    </source>
</evidence>
<keyword evidence="9" id="KW-0408">Iron</keyword>
<comment type="subcellular location">
    <subcellularLocation>
        <location evidence="2">Mitochondrion intermembrane space</location>
    </subcellularLocation>
</comment>
<dbReference type="InterPro" id="IPR036400">
    <property type="entry name" value="Cyt_B5-like_heme/steroid_sf"/>
</dbReference>
<dbReference type="InterPro" id="IPR013785">
    <property type="entry name" value="Aldolase_TIM"/>
</dbReference>
<keyword evidence="4" id="KW-0349">Heme</keyword>
<gene>
    <name evidence="18" type="ORF">BDA99DRAFT_571166</name>
</gene>
<dbReference type="Proteomes" id="UP001209540">
    <property type="component" value="Unassembled WGS sequence"/>
</dbReference>
<dbReference type="SUPFAM" id="SSF51395">
    <property type="entry name" value="FMN-linked oxidoreductases"/>
    <property type="match status" value="1"/>
</dbReference>
<proteinExistence type="inferred from homology"/>
<dbReference type="Pfam" id="PF00173">
    <property type="entry name" value="Cyt-b5"/>
    <property type="match status" value="1"/>
</dbReference>
<accession>A0AAD5KCG2</accession>
<evidence type="ECO:0000256" key="4">
    <source>
        <dbReference type="ARBA" id="ARBA00022617"/>
    </source>
</evidence>
<dbReference type="FunFam" id="3.10.120.10:FF:000007">
    <property type="entry name" value="Sulfite oxidase, mitochondrial"/>
    <property type="match status" value="1"/>
</dbReference>
<dbReference type="InterPro" id="IPR001199">
    <property type="entry name" value="Cyt_B5-like_heme/steroid-bd"/>
</dbReference>
<evidence type="ECO:0000256" key="8">
    <source>
        <dbReference type="ARBA" id="ARBA00023002"/>
    </source>
</evidence>
<evidence type="ECO:0000256" key="5">
    <source>
        <dbReference type="ARBA" id="ARBA00022630"/>
    </source>
</evidence>
<name>A0AAD5KCG2_9FUNG</name>
<dbReference type="InterPro" id="IPR037458">
    <property type="entry name" value="L-MDH/L-LDH_FMN-bd"/>
</dbReference>
<dbReference type="PROSITE" id="PS00191">
    <property type="entry name" value="CYTOCHROME_B5_1"/>
    <property type="match status" value="1"/>
</dbReference>
<dbReference type="SUPFAM" id="SSF55856">
    <property type="entry name" value="Cytochrome b5-like heme/steroid binding domain"/>
    <property type="match status" value="1"/>
</dbReference>
<comment type="catalytic activity">
    <reaction evidence="11">
        <text>(S)-lactate + 2 Fe(III)-[cytochrome c] = 2 Fe(II)-[cytochrome c] + pyruvate + 2 H(+)</text>
        <dbReference type="Rhea" id="RHEA:19909"/>
        <dbReference type="Rhea" id="RHEA-COMP:10350"/>
        <dbReference type="Rhea" id="RHEA-COMP:14399"/>
        <dbReference type="ChEBI" id="CHEBI:15361"/>
        <dbReference type="ChEBI" id="CHEBI:15378"/>
        <dbReference type="ChEBI" id="CHEBI:16651"/>
        <dbReference type="ChEBI" id="CHEBI:29033"/>
        <dbReference type="ChEBI" id="CHEBI:29034"/>
        <dbReference type="EC" id="1.1.2.3"/>
    </reaction>
    <physiologicalReaction direction="left-to-right" evidence="11">
        <dbReference type="Rhea" id="RHEA:19910"/>
    </physiologicalReaction>
</comment>
<dbReference type="SMART" id="SM01117">
    <property type="entry name" value="Cyt-b5"/>
    <property type="match status" value="1"/>
</dbReference>
<dbReference type="GO" id="GO:0046872">
    <property type="term" value="F:metal ion binding"/>
    <property type="evidence" value="ECO:0007669"/>
    <property type="project" value="UniProtKB-KW"/>
</dbReference>
<dbReference type="PROSITE" id="PS50255">
    <property type="entry name" value="CYTOCHROME_B5_2"/>
    <property type="match status" value="1"/>
</dbReference>
<comment type="subunit">
    <text evidence="3">Homotetramer.</text>
</comment>
<dbReference type="PRINTS" id="PR00363">
    <property type="entry name" value="CYTOCHROMEB5"/>
</dbReference>
<dbReference type="GO" id="GO:0005758">
    <property type="term" value="C:mitochondrial intermembrane space"/>
    <property type="evidence" value="ECO:0007669"/>
    <property type="project" value="UniProtKB-SubCell"/>
</dbReference>
<dbReference type="Gene3D" id="3.20.20.70">
    <property type="entry name" value="Aldolase class I"/>
    <property type="match status" value="1"/>
</dbReference>
<keyword evidence="10" id="KW-0496">Mitochondrion</keyword>
<dbReference type="PANTHER" id="PTHR10578:SF148">
    <property type="entry name" value="L-LACTATE DEHYDROGENASE (CYTOCHROME)"/>
    <property type="match status" value="1"/>
</dbReference>
<evidence type="ECO:0000256" key="13">
    <source>
        <dbReference type="ARBA" id="ARBA00061589"/>
    </source>
</evidence>
<evidence type="ECO:0000256" key="1">
    <source>
        <dbReference type="ARBA" id="ARBA00001917"/>
    </source>
</evidence>
<dbReference type="PROSITE" id="PS51349">
    <property type="entry name" value="FMN_HYDROXY_ACID_DH_2"/>
    <property type="match status" value="1"/>
</dbReference>
<dbReference type="PANTHER" id="PTHR10578">
    <property type="entry name" value="S -2-HYDROXY-ACID OXIDASE-RELATED"/>
    <property type="match status" value="1"/>
</dbReference>
<comment type="cofactor">
    <cofactor evidence="1">
        <name>FMN</name>
        <dbReference type="ChEBI" id="CHEBI:58210"/>
    </cofactor>
</comment>
<dbReference type="InterPro" id="IPR037396">
    <property type="entry name" value="FMN_HAD"/>
</dbReference>
<reference evidence="18" key="2">
    <citation type="submission" date="2023-02" db="EMBL/GenBank/DDBJ databases">
        <authorList>
            <consortium name="DOE Joint Genome Institute"/>
            <person name="Mondo S.J."/>
            <person name="Chang Y."/>
            <person name="Wang Y."/>
            <person name="Ahrendt S."/>
            <person name="Andreopoulos W."/>
            <person name="Barry K."/>
            <person name="Beard J."/>
            <person name="Benny G.L."/>
            <person name="Blankenship S."/>
            <person name="Bonito G."/>
            <person name="Cuomo C."/>
            <person name="Desiro A."/>
            <person name="Gervers K.A."/>
            <person name="Hundley H."/>
            <person name="Kuo A."/>
            <person name="LaButti K."/>
            <person name="Lang B.F."/>
            <person name="Lipzen A."/>
            <person name="O'Donnell K."/>
            <person name="Pangilinan J."/>
            <person name="Reynolds N."/>
            <person name="Sandor L."/>
            <person name="Smith M.W."/>
            <person name="Tsang A."/>
            <person name="Grigoriev I.V."/>
            <person name="Stajich J.E."/>
            <person name="Spatafora J.W."/>
        </authorList>
    </citation>
    <scope>NUCLEOTIDE SEQUENCE</scope>
    <source>
        <strain evidence="18">RSA 2281</strain>
    </source>
</reference>
<dbReference type="EMBL" id="JAIXMP010000010">
    <property type="protein sequence ID" value="KAI9266852.1"/>
    <property type="molecule type" value="Genomic_DNA"/>
</dbReference>
<dbReference type="GO" id="GO:0020037">
    <property type="term" value="F:heme binding"/>
    <property type="evidence" value="ECO:0007669"/>
    <property type="project" value="InterPro"/>
</dbReference>
<evidence type="ECO:0000256" key="3">
    <source>
        <dbReference type="ARBA" id="ARBA00011881"/>
    </source>
</evidence>
<evidence type="ECO:0000256" key="10">
    <source>
        <dbReference type="ARBA" id="ARBA00023128"/>
    </source>
</evidence>
<protein>
    <recommendedName>
        <fullName evidence="15">L-lactate dehydrogenase (cytochrome)</fullName>
        <ecNumber evidence="14">1.1.2.3</ecNumber>
    </recommendedName>
</protein>
<keyword evidence="19" id="KW-1185">Reference proteome</keyword>
<evidence type="ECO:0000256" key="6">
    <source>
        <dbReference type="ARBA" id="ARBA00022643"/>
    </source>
</evidence>
<reference evidence="18" key="1">
    <citation type="journal article" date="2022" name="IScience">
        <title>Evolution of zygomycete secretomes and the origins of terrestrial fungal ecologies.</title>
        <authorList>
            <person name="Chang Y."/>
            <person name="Wang Y."/>
            <person name="Mondo S."/>
            <person name="Ahrendt S."/>
            <person name="Andreopoulos W."/>
            <person name="Barry K."/>
            <person name="Beard J."/>
            <person name="Benny G.L."/>
            <person name="Blankenship S."/>
            <person name="Bonito G."/>
            <person name="Cuomo C."/>
            <person name="Desiro A."/>
            <person name="Gervers K.A."/>
            <person name="Hundley H."/>
            <person name="Kuo A."/>
            <person name="LaButti K."/>
            <person name="Lang B.F."/>
            <person name="Lipzen A."/>
            <person name="O'Donnell K."/>
            <person name="Pangilinan J."/>
            <person name="Reynolds N."/>
            <person name="Sandor L."/>
            <person name="Smith M.E."/>
            <person name="Tsang A."/>
            <person name="Grigoriev I.V."/>
            <person name="Stajich J.E."/>
            <person name="Spatafora J.W."/>
        </authorList>
    </citation>
    <scope>NUCLEOTIDE SEQUENCE</scope>
    <source>
        <strain evidence="18">RSA 2281</strain>
    </source>
</reference>
<comment type="similarity">
    <text evidence="13">In the N-terminal section; belongs to the cytochrome b5 family.</text>
</comment>
<dbReference type="InterPro" id="IPR008259">
    <property type="entry name" value="FMN_hydac_DH_AS"/>
</dbReference>
<dbReference type="InterPro" id="IPR000262">
    <property type="entry name" value="FMN-dep_DH"/>
</dbReference>
<evidence type="ECO:0000256" key="14">
    <source>
        <dbReference type="ARBA" id="ARBA00066458"/>
    </source>
</evidence>
<keyword evidence="6" id="KW-0288">FMN</keyword>
<dbReference type="CDD" id="cd02922">
    <property type="entry name" value="FCB2_FMN"/>
    <property type="match status" value="1"/>
</dbReference>
<feature type="domain" description="Cytochrome b5 heme-binding" evidence="16">
    <location>
        <begin position="2"/>
        <end position="79"/>
    </location>
</feature>
<comment type="caution">
    <text evidence="18">The sequence shown here is derived from an EMBL/GenBank/DDBJ whole genome shotgun (WGS) entry which is preliminary data.</text>
</comment>
<evidence type="ECO:0000259" key="17">
    <source>
        <dbReference type="PROSITE" id="PS51349"/>
    </source>
</evidence>
<evidence type="ECO:0000256" key="7">
    <source>
        <dbReference type="ARBA" id="ARBA00022723"/>
    </source>
</evidence>
<evidence type="ECO:0000256" key="2">
    <source>
        <dbReference type="ARBA" id="ARBA00004569"/>
    </source>
</evidence>
<dbReference type="EC" id="1.1.2.3" evidence="14"/>
<evidence type="ECO:0000313" key="18">
    <source>
        <dbReference type="EMBL" id="KAI9266852.1"/>
    </source>
</evidence>
<sequence>MERVFSLQEISQHNTKDDLWIVLHGKVYDLTKFLPNHPGGQNVILKHSGKDATLTFELYHSTDIIDRFLPPEMYIGQVEQAYGIIPSNKSDENQEQQQETQEEKRIQLARETMPPIEEMFNTFDFQSVARHVLKESAFAYFSSGSGDDMTMRENHNAYHRIWFRPRVMVNVSHIDMTTEMLGAQVSFPLYISATSFCKMAHPEGEKVLARAAGKQGIIQMIPTLASCSLNEIVDARVYPTQLQWLQLYINTDRQMTQRMIQQAESEGVKGLFITVDRAIVGPRGKSANDKDMFEDQGGMEKVLNHERGTGSKTLPSFVDPSMNWKDMAWFKSITKMPIVLKGIQRWEDAVLAWRHGCAGIVLSNHGGRQLDFSPSPIEILPEVIDALKREGCDPSKDFEVYVDGGIRRGSDIFKAIALGAKGVGIGRPALYALGCYGEKGVEYLLNLFKTELAMCMRLMGAPTIKDIQSDMVDTRNLKNHYVANPIDYLAKTTYERLQPRGNLSKL</sequence>
<feature type="domain" description="FMN hydroxy acid dehydrogenase" evidence="17">
    <location>
        <begin position="114"/>
        <end position="477"/>
    </location>
</feature>
<organism evidence="18 19">
    <name type="scientific">Phascolomyces articulosus</name>
    <dbReference type="NCBI Taxonomy" id="60185"/>
    <lineage>
        <taxon>Eukaryota</taxon>
        <taxon>Fungi</taxon>
        <taxon>Fungi incertae sedis</taxon>
        <taxon>Mucoromycota</taxon>
        <taxon>Mucoromycotina</taxon>
        <taxon>Mucoromycetes</taxon>
        <taxon>Mucorales</taxon>
        <taxon>Lichtheimiaceae</taxon>
        <taxon>Phascolomyces</taxon>
    </lineage>
</organism>
<keyword evidence="7" id="KW-0479">Metal-binding</keyword>
<evidence type="ECO:0000259" key="16">
    <source>
        <dbReference type="PROSITE" id="PS50255"/>
    </source>
</evidence>